<dbReference type="Proteomes" id="UP000053766">
    <property type="component" value="Unassembled WGS sequence"/>
</dbReference>
<accession>A0A0D8XL72</accession>
<reference evidence="2" key="2">
    <citation type="journal article" date="2016" name="Sci. Rep.">
        <title>Dictyocaulus viviparus genome, variome and transcriptome elucidate lungworm biology and support future intervention.</title>
        <authorList>
            <person name="McNulty S.N."/>
            <person name="Strube C."/>
            <person name="Rosa B.A."/>
            <person name="Martin J.C."/>
            <person name="Tyagi R."/>
            <person name="Choi Y.J."/>
            <person name="Wang Q."/>
            <person name="Hallsworth Pepin K."/>
            <person name="Zhang X."/>
            <person name="Ozersky P."/>
            <person name="Wilson R.K."/>
            <person name="Sternberg P.W."/>
            <person name="Gasser R.B."/>
            <person name="Mitreva M."/>
        </authorList>
    </citation>
    <scope>NUCLEOTIDE SEQUENCE [LARGE SCALE GENOMIC DNA]</scope>
    <source>
        <strain evidence="2">HannoverDv2000</strain>
    </source>
</reference>
<name>A0A0D8XL72_DICVI</name>
<protein>
    <submittedName>
        <fullName evidence="1">Uncharacterized protein</fullName>
    </submittedName>
</protein>
<evidence type="ECO:0000313" key="2">
    <source>
        <dbReference type="Proteomes" id="UP000053766"/>
    </source>
</evidence>
<organism evidence="1 2">
    <name type="scientific">Dictyocaulus viviparus</name>
    <name type="common">Bovine lungworm</name>
    <dbReference type="NCBI Taxonomy" id="29172"/>
    <lineage>
        <taxon>Eukaryota</taxon>
        <taxon>Metazoa</taxon>
        <taxon>Ecdysozoa</taxon>
        <taxon>Nematoda</taxon>
        <taxon>Chromadorea</taxon>
        <taxon>Rhabditida</taxon>
        <taxon>Rhabditina</taxon>
        <taxon>Rhabditomorpha</taxon>
        <taxon>Strongyloidea</taxon>
        <taxon>Metastrongylidae</taxon>
        <taxon>Dictyocaulus</taxon>
    </lineage>
</organism>
<gene>
    <name evidence="1" type="ORF">DICVIV_09414</name>
</gene>
<proteinExistence type="predicted"/>
<reference evidence="1 2" key="1">
    <citation type="submission" date="2013-11" db="EMBL/GenBank/DDBJ databases">
        <title>Draft genome of the bovine lungworm Dictyocaulus viviparus.</title>
        <authorList>
            <person name="Mitreva M."/>
        </authorList>
    </citation>
    <scope>NUCLEOTIDE SEQUENCE [LARGE SCALE GENOMIC DNA]</scope>
    <source>
        <strain evidence="1 2">HannoverDv2000</strain>
    </source>
</reference>
<evidence type="ECO:0000313" key="1">
    <source>
        <dbReference type="EMBL" id="KJH44549.1"/>
    </source>
</evidence>
<keyword evidence="2" id="KW-1185">Reference proteome</keyword>
<dbReference type="AlphaFoldDB" id="A0A0D8XL72"/>
<sequence>MGYEQLAYTALCFPSLSVPFHARGMLRIVQKSVLSASRLGSTAAATLSEDLRNRIDKMVKVVNLHP</sequence>
<dbReference type="EMBL" id="KN716464">
    <property type="protein sequence ID" value="KJH44549.1"/>
    <property type="molecule type" value="Genomic_DNA"/>
</dbReference>